<dbReference type="GO" id="GO:0016301">
    <property type="term" value="F:kinase activity"/>
    <property type="evidence" value="ECO:0007669"/>
    <property type="project" value="UniProtKB-KW"/>
</dbReference>
<keyword evidence="10" id="KW-1185">Reference proteome</keyword>
<comment type="caution">
    <text evidence="9">The sequence shown here is derived from an EMBL/GenBank/DDBJ whole genome shotgun (WGS) entry which is preliminary data.</text>
</comment>
<comment type="subcellular location">
    <subcellularLocation>
        <location evidence="1">Cytoplasm</location>
    </subcellularLocation>
</comment>
<keyword evidence="2" id="KW-0813">Transport</keyword>
<dbReference type="InterPro" id="IPR051471">
    <property type="entry name" value="Bacterial_PTS_sugar_comp"/>
</dbReference>
<gene>
    <name evidence="9" type="ORF">DES51_10799</name>
</gene>
<evidence type="ECO:0000256" key="5">
    <source>
        <dbReference type="ARBA" id="ARBA00022679"/>
    </source>
</evidence>
<dbReference type="GO" id="GO:0016020">
    <property type="term" value="C:membrane"/>
    <property type="evidence" value="ECO:0007669"/>
    <property type="project" value="InterPro"/>
</dbReference>
<name>A0A318KP69_9FIRM</name>
<dbReference type="RefSeq" id="WP_022939230.1">
    <property type="nucleotide sequence ID" value="NZ_BAABZA010000001.1"/>
</dbReference>
<keyword evidence="3" id="KW-0963">Cytoplasm</keyword>
<evidence type="ECO:0000256" key="4">
    <source>
        <dbReference type="ARBA" id="ARBA00022597"/>
    </source>
</evidence>
<evidence type="ECO:0000256" key="7">
    <source>
        <dbReference type="ARBA" id="ARBA00022777"/>
    </source>
</evidence>
<organism evidence="9 10">
    <name type="scientific">Dielma fastidiosa</name>
    <dbReference type="NCBI Taxonomy" id="1034346"/>
    <lineage>
        <taxon>Bacteria</taxon>
        <taxon>Bacillati</taxon>
        <taxon>Bacillota</taxon>
        <taxon>Erysipelotrichia</taxon>
        <taxon>Erysipelotrichales</taxon>
        <taxon>Erysipelotrichaceae</taxon>
        <taxon>Dielma</taxon>
    </lineage>
</organism>
<dbReference type="Proteomes" id="UP000247612">
    <property type="component" value="Unassembled WGS sequence"/>
</dbReference>
<dbReference type="CDD" id="cd00006">
    <property type="entry name" value="PTS_IIA_man"/>
    <property type="match status" value="1"/>
</dbReference>
<keyword evidence="7" id="KW-0418">Kinase</keyword>
<dbReference type="GO" id="GO:0009401">
    <property type="term" value="P:phosphoenolpyruvate-dependent sugar phosphotransferase system"/>
    <property type="evidence" value="ECO:0007669"/>
    <property type="project" value="UniProtKB-KW"/>
</dbReference>
<dbReference type="AlphaFoldDB" id="A0A318KP69"/>
<dbReference type="InterPro" id="IPR004701">
    <property type="entry name" value="PTS_EIIA_man-typ"/>
</dbReference>
<keyword evidence="4" id="KW-0762">Sugar transport</keyword>
<dbReference type="PANTHER" id="PTHR33799:SF1">
    <property type="entry name" value="PTS SYSTEM MANNOSE-SPECIFIC EIIAB COMPONENT-RELATED"/>
    <property type="match status" value="1"/>
</dbReference>
<dbReference type="EMBL" id="QJKH01000007">
    <property type="protein sequence ID" value="PXX78558.1"/>
    <property type="molecule type" value="Genomic_DNA"/>
</dbReference>
<dbReference type="PROSITE" id="PS51096">
    <property type="entry name" value="PTS_EIIA_TYPE_4"/>
    <property type="match status" value="1"/>
</dbReference>
<evidence type="ECO:0000256" key="6">
    <source>
        <dbReference type="ARBA" id="ARBA00022683"/>
    </source>
</evidence>
<evidence type="ECO:0000256" key="3">
    <source>
        <dbReference type="ARBA" id="ARBA00022490"/>
    </source>
</evidence>
<dbReference type="SUPFAM" id="SSF53062">
    <property type="entry name" value="PTS system fructose IIA component-like"/>
    <property type="match status" value="1"/>
</dbReference>
<proteinExistence type="predicted"/>
<evidence type="ECO:0000256" key="2">
    <source>
        <dbReference type="ARBA" id="ARBA00022448"/>
    </source>
</evidence>
<dbReference type="InterPro" id="IPR033887">
    <property type="entry name" value="PTS_IIA_man"/>
</dbReference>
<feature type="domain" description="PTS EIIA type-4" evidence="8">
    <location>
        <begin position="1"/>
        <end position="134"/>
    </location>
</feature>
<protein>
    <submittedName>
        <fullName evidence="9">PTS system mannose-specific IIA component</fullName>
    </submittedName>
</protein>
<dbReference type="GeneID" id="94440700"/>
<keyword evidence="6" id="KW-0598">Phosphotransferase system</keyword>
<evidence type="ECO:0000313" key="9">
    <source>
        <dbReference type="EMBL" id="PXX78558.1"/>
    </source>
</evidence>
<dbReference type="Gene3D" id="3.40.50.510">
    <property type="entry name" value="Phosphotransferase system, mannose-type IIA component"/>
    <property type="match status" value="1"/>
</dbReference>
<sequence>MLKLFLSSHGHLASGMKTSLDILLGNSDQVSVFDAYVDECSVQEKLDAFYASVSENDEVILLSDMYGGSVNQVMFTYLHKPNTRLVAGVNLACVLELSIQESVSDEQLEEIVERSREMLRVVKDDSVETTEEDFF</sequence>
<dbReference type="GO" id="GO:0005737">
    <property type="term" value="C:cytoplasm"/>
    <property type="evidence" value="ECO:0007669"/>
    <property type="project" value="UniProtKB-SubCell"/>
</dbReference>
<evidence type="ECO:0000259" key="8">
    <source>
        <dbReference type="PROSITE" id="PS51096"/>
    </source>
</evidence>
<accession>A0A318KP69</accession>
<evidence type="ECO:0000313" key="10">
    <source>
        <dbReference type="Proteomes" id="UP000247612"/>
    </source>
</evidence>
<dbReference type="STRING" id="1034346.GCA_000313565_02954"/>
<dbReference type="InterPro" id="IPR036662">
    <property type="entry name" value="PTS_EIIA_man-typ_sf"/>
</dbReference>
<evidence type="ECO:0000256" key="1">
    <source>
        <dbReference type="ARBA" id="ARBA00004496"/>
    </source>
</evidence>
<reference evidence="9 10" key="1">
    <citation type="submission" date="2018-05" db="EMBL/GenBank/DDBJ databases">
        <title>Genomic Encyclopedia of Type Strains, Phase IV (KMG-IV): sequencing the most valuable type-strain genomes for metagenomic binning, comparative biology and taxonomic classification.</title>
        <authorList>
            <person name="Goeker M."/>
        </authorList>
    </citation>
    <scope>NUCLEOTIDE SEQUENCE [LARGE SCALE GENOMIC DNA]</scope>
    <source>
        <strain evidence="9 10">JC118</strain>
    </source>
</reference>
<dbReference type="PANTHER" id="PTHR33799">
    <property type="entry name" value="PTS PERMEASE-RELATED-RELATED"/>
    <property type="match status" value="1"/>
</dbReference>
<dbReference type="Pfam" id="PF03610">
    <property type="entry name" value="EIIA-man"/>
    <property type="match status" value="1"/>
</dbReference>
<keyword evidence="5" id="KW-0808">Transferase</keyword>